<protein>
    <submittedName>
        <fullName evidence="1">Uncharacterized protein</fullName>
    </submittedName>
</protein>
<dbReference type="EMBL" id="MN740182">
    <property type="protein sequence ID" value="QHT92273.1"/>
    <property type="molecule type" value="Genomic_DNA"/>
</dbReference>
<proteinExistence type="predicted"/>
<reference evidence="1" key="1">
    <citation type="journal article" date="2020" name="Nature">
        <title>Giant virus diversity and host interactions through global metagenomics.</title>
        <authorList>
            <person name="Schulz F."/>
            <person name="Roux S."/>
            <person name="Paez-Espino D."/>
            <person name="Jungbluth S."/>
            <person name="Walsh D.A."/>
            <person name="Denef V.J."/>
            <person name="McMahon K.D."/>
            <person name="Konstantinidis K.T."/>
            <person name="Eloe-Fadrosh E.A."/>
            <person name="Kyrpides N.C."/>
            <person name="Woyke T."/>
        </authorList>
    </citation>
    <scope>NUCLEOTIDE SEQUENCE</scope>
    <source>
        <strain evidence="1">GVMAG-M-3300023184-88</strain>
    </source>
</reference>
<organism evidence="1">
    <name type="scientific">viral metagenome</name>
    <dbReference type="NCBI Taxonomy" id="1070528"/>
    <lineage>
        <taxon>unclassified sequences</taxon>
        <taxon>metagenomes</taxon>
        <taxon>organismal metagenomes</taxon>
    </lineage>
</organism>
<sequence length="209" mass="22733">MVRASKKKQVVVEHDVVEPVIAAPMVAPVDAVAELIAAPIVAPIVASIAASIAAPDTISAETTTKSESKRPTLTSIHATLVQHSTQLESTIEKILTENVIKMEERLSAHTAEVINLLHETNRMVASTIAPEENQTIYPKDDLLEPTAENQTIYPTEPAADPQKDSEPEPAVEEAPSFFSYYQPFIVGFITGALASMFRTSIVLKRPFFL</sequence>
<dbReference type="AlphaFoldDB" id="A0A6C0IL84"/>
<evidence type="ECO:0000313" key="1">
    <source>
        <dbReference type="EMBL" id="QHT92273.1"/>
    </source>
</evidence>
<name>A0A6C0IL84_9ZZZZ</name>
<accession>A0A6C0IL84</accession>